<dbReference type="PROSITE" id="PS51677">
    <property type="entry name" value="NODB"/>
    <property type="match status" value="1"/>
</dbReference>
<gene>
    <name evidence="4" type="ORF">CLBCK_09430</name>
</gene>
<dbReference type="GO" id="GO:0005975">
    <property type="term" value="P:carbohydrate metabolic process"/>
    <property type="evidence" value="ECO:0007669"/>
    <property type="project" value="InterPro"/>
</dbReference>
<proteinExistence type="predicted"/>
<comment type="caution">
    <text evidence="4">The sequence shown here is derived from an EMBL/GenBank/DDBJ whole genome shotgun (WGS) entry which is preliminary data.</text>
</comment>
<dbReference type="InterPro" id="IPR051398">
    <property type="entry name" value="Polysacch_Deacetylase"/>
</dbReference>
<name>A0A1S8SE72_CLOBE</name>
<dbReference type="PANTHER" id="PTHR34216">
    <property type="match status" value="1"/>
</dbReference>
<feature type="domain" description="NodB homology" evidence="3">
    <location>
        <begin position="14"/>
        <end position="227"/>
    </location>
</feature>
<accession>A0A1S8SE72</accession>
<evidence type="ECO:0000256" key="2">
    <source>
        <dbReference type="ARBA" id="ARBA00022729"/>
    </source>
</evidence>
<comment type="subcellular location">
    <subcellularLocation>
        <location evidence="1">Secreted</location>
    </subcellularLocation>
</comment>
<dbReference type="Proteomes" id="UP000190973">
    <property type="component" value="Unassembled WGS sequence"/>
</dbReference>
<dbReference type="InterPro" id="IPR002509">
    <property type="entry name" value="NODB_dom"/>
</dbReference>
<dbReference type="EMBL" id="LZZI01000011">
    <property type="protein sequence ID" value="OOM63532.1"/>
    <property type="molecule type" value="Genomic_DNA"/>
</dbReference>
<dbReference type="AlphaFoldDB" id="A0A1S8SE72"/>
<evidence type="ECO:0000313" key="4">
    <source>
        <dbReference type="EMBL" id="OOM63532.1"/>
    </source>
</evidence>
<protein>
    <submittedName>
        <fullName evidence="4">Polysaccharide deacetylase</fullName>
    </submittedName>
</protein>
<dbReference type="GO" id="GO:0016810">
    <property type="term" value="F:hydrolase activity, acting on carbon-nitrogen (but not peptide) bonds"/>
    <property type="evidence" value="ECO:0007669"/>
    <property type="project" value="InterPro"/>
</dbReference>
<evidence type="ECO:0000313" key="5">
    <source>
        <dbReference type="Proteomes" id="UP000190973"/>
    </source>
</evidence>
<dbReference type="CDD" id="cd10967">
    <property type="entry name" value="CE4_GLA_like_6s"/>
    <property type="match status" value="1"/>
</dbReference>
<dbReference type="InterPro" id="IPR011330">
    <property type="entry name" value="Glyco_hydro/deAcase_b/a-brl"/>
</dbReference>
<evidence type="ECO:0000256" key="1">
    <source>
        <dbReference type="ARBA" id="ARBA00004613"/>
    </source>
</evidence>
<organism evidence="4 5">
    <name type="scientific">Clostridium beijerinckii</name>
    <name type="common">Clostridium MP</name>
    <dbReference type="NCBI Taxonomy" id="1520"/>
    <lineage>
        <taxon>Bacteria</taxon>
        <taxon>Bacillati</taxon>
        <taxon>Bacillota</taxon>
        <taxon>Clostridia</taxon>
        <taxon>Eubacteriales</taxon>
        <taxon>Clostridiaceae</taxon>
        <taxon>Clostridium</taxon>
    </lineage>
</organism>
<dbReference type="PANTHER" id="PTHR34216:SF3">
    <property type="entry name" value="POLY-BETA-1,6-N-ACETYL-D-GLUCOSAMINE N-DEACETYLASE"/>
    <property type="match status" value="1"/>
</dbReference>
<dbReference type="SUPFAM" id="SSF88713">
    <property type="entry name" value="Glycoside hydrolase/deacetylase"/>
    <property type="match status" value="1"/>
</dbReference>
<dbReference type="RefSeq" id="WP_077837715.1">
    <property type="nucleotide sequence ID" value="NZ_JABTAE010000001.1"/>
</dbReference>
<sequence length="280" mass="32382">MASIFLRFPGGRAKALTLSYDDGVEQDARLIKIMNKYGLKGTFNLNSGVYAEEGTIYPEGQIHRRMTEKQVTEVYKNSGQEVAVHSLTHPFLEQLPSNLVIKEVMKDRENLERQFNTIVRGMAYPYGTFDDNVVAAIKACGIVYARTVISTNDFRIPGDWMRLTATCHHKSPELENLSKRFVEDEVTHSPYLFYLWGHSYEFEADGNWNVIEDFGKYIGKREDIWYATNIEIYEYIEAYNRLIFSSYGKKVKNPSSIKIWFEYDEKIIEIDAGEIIEMGN</sequence>
<dbReference type="GO" id="GO:0005576">
    <property type="term" value="C:extracellular region"/>
    <property type="evidence" value="ECO:0007669"/>
    <property type="project" value="UniProtKB-SubCell"/>
</dbReference>
<evidence type="ECO:0000259" key="3">
    <source>
        <dbReference type="PROSITE" id="PS51677"/>
    </source>
</evidence>
<reference evidence="4 5" key="1">
    <citation type="submission" date="2016-05" db="EMBL/GenBank/DDBJ databases">
        <title>Microbial solvent formation.</title>
        <authorList>
            <person name="Poehlein A."/>
            <person name="Montoya Solano J.D."/>
            <person name="Flitsch S."/>
            <person name="Krabben P."/>
            <person name="Duerre P."/>
            <person name="Daniel R."/>
        </authorList>
    </citation>
    <scope>NUCLEOTIDE SEQUENCE [LARGE SCALE GENOMIC DNA]</scope>
    <source>
        <strain evidence="4 5">DSM 53</strain>
    </source>
</reference>
<keyword evidence="2" id="KW-0732">Signal</keyword>
<dbReference type="Gene3D" id="3.20.20.370">
    <property type="entry name" value="Glycoside hydrolase/deacetylase"/>
    <property type="match status" value="1"/>
</dbReference>
<dbReference type="Pfam" id="PF01522">
    <property type="entry name" value="Polysacc_deac_1"/>
    <property type="match status" value="1"/>
</dbReference>